<accession>A0A7M5X018</accession>
<evidence type="ECO:0000313" key="6">
    <source>
        <dbReference type="EnsemblMetazoa" id="CLYHEMP015817.1"/>
    </source>
</evidence>
<evidence type="ECO:0000313" key="7">
    <source>
        <dbReference type="Proteomes" id="UP000594262"/>
    </source>
</evidence>
<organism evidence="6 7">
    <name type="scientific">Clytia hemisphaerica</name>
    <dbReference type="NCBI Taxonomy" id="252671"/>
    <lineage>
        <taxon>Eukaryota</taxon>
        <taxon>Metazoa</taxon>
        <taxon>Cnidaria</taxon>
        <taxon>Hydrozoa</taxon>
        <taxon>Hydroidolina</taxon>
        <taxon>Leptothecata</taxon>
        <taxon>Obeliida</taxon>
        <taxon>Clytiidae</taxon>
        <taxon>Clytia</taxon>
    </lineage>
</organism>
<dbReference type="CDD" id="cd23794">
    <property type="entry name" value="UBCc_UBE2F_UBE2M"/>
    <property type="match status" value="1"/>
</dbReference>
<dbReference type="GO" id="GO:0016740">
    <property type="term" value="F:transferase activity"/>
    <property type="evidence" value="ECO:0007669"/>
    <property type="project" value="UniProtKB-KW"/>
</dbReference>
<comment type="similarity">
    <text evidence="4">Belongs to the ubiquitin-conjugating enzyme family.</text>
</comment>
<dbReference type="InterPro" id="IPR016135">
    <property type="entry name" value="UBQ-conjugating_enzyme/RWD"/>
</dbReference>
<dbReference type="Pfam" id="PF00179">
    <property type="entry name" value="UQ_con"/>
    <property type="match status" value="1"/>
</dbReference>
<evidence type="ECO:0000256" key="3">
    <source>
        <dbReference type="PROSITE-ProRule" id="PRU10133"/>
    </source>
</evidence>
<keyword evidence="7" id="KW-1185">Reference proteome</keyword>
<dbReference type="PANTHER" id="PTHR24068">
    <property type="entry name" value="UBIQUITIN-CONJUGATING ENZYME E2"/>
    <property type="match status" value="1"/>
</dbReference>
<evidence type="ECO:0000256" key="4">
    <source>
        <dbReference type="RuleBase" id="RU362109"/>
    </source>
</evidence>
<keyword evidence="2 4" id="KW-0833">Ubl conjugation pathway</keyword>
<feature type="active site" description="Glycyl thioester intermediate" evidence="3">
    <location>
        <position position="112"/>
    </location>
</feature>
<dbReference type="InterPro" id="IPR023313">
    <property type="entry name" value="UBQ-conjugating_AS"/>
</dbReference>
<dbReference type="AlphaFoldDB" id="A0A7M5X018"/>
<name>A0A7M5X018_9CNID</name>
<evidence type="ECO:0000256" key="1">
    <source>
        <dbReference type="ARBA" id="ARBA00022679"/>
    </source>
</evidence>
<dbReference type="OrthoDB" id="9978460at2759"/>
<dbReference type="PROSITE" id="PS50127">
    <property type="entry name" value="UBC_2"/>
    <property type="match status" value="1"/>
</dbReference>
<keyword evidence="1" id="KW-0808">Transferase</keyword>
<dbReference type="EnsemblMetazoa" id="CLYHEMT015817.1">
    <property type="protein sequence ID" value="CLYHEMP015817.1"/>
    <property type="gene ID" value="CLYHEMG015817"/>
</dbReference>
<dbReference type="SMART" id="SM00212">
    <property type="entry name" value="UBCc"/>
    <property type="match status" value="1"/>
</dbReference>
<dbReference type="Gene3D" id="3.10.110.10">
    <property type="entry name" value="Ubiquitin Conjugating Enzyme"/>
    <property type="match status" value="1"/>
</dbReference>
<evidence type="ECO:0000259" key="5">
    <source>
        <dbReference type="PROSITE" id="PS50127"/>
    </source>
</evidence>
<feature type="domain" description="UBC core" evidence="5">
    <location>
        <begin position="29"/>
        <end position="175"/>
    </location>
</feature>
<evidence type="ECO:0000256" key="2">
    <source>
        <dbReference type="ARBA" id="ARBA00022786"/>
    </source>
</evidence>
<sequence length="183" mass="20753">MESLNLFILQQVIKKRSSHEEGTIQDLKKQKFHFQKLVQSIDSLSDGQATLSYNDDNFREFSVHISPNDGPYKGGKVGFNFKMKPSYPSTPPQITCQNIIYHPNIDDEGDICLSVLNEWSSQNNDLVDCIQGLLYLLHYPNLEDPLSPFFAPGEDENEFQENVKLTMAGSVFNGVIFDCLLSQ</sequence>
<proteinExistence type="inferred from homology"/>
<dbReference type="Proteomes" id="UP000594262">
    <property type="component" value="Unplaced"/>
</dbReference>
<dbReference type="InterPro" id="IPR000608">
    <property type="entry name" value="UBC"/>
</dbReference>
<keyword evidence="4" id="KW-0067">ATP-binding</keyword>
<dbReference type="PROSITE" id="PS00183">
    <property type="entry name" value="UBC_1"/>
    <property type="match status" value="1"/>
</dbReference>
<dbReference type="SUPFAM" id="SSF54495">
    <property type="entry name" value="UBC-like"/>
    <property type="match status" value="1"/>
</dbReference>
<protein>
    <recommendedName>
        <fullName evidence="5">UBC core domain-containing protein</fullName>
    </recommendedName>
</protein>
<keyword evidence="4" id="KW-0547">Nucleotide-binding</keyword>
<reference evidence="6" key="1">
    <citation type="submission" date="2021-01" db="UniProtKB">
        <authorList>
            <consortium name="EnsemblMetazoa"/>
        </authorList>
    </citation>
    <scope>IDENTIFICATION</scope>
</reference>
<dbReference type="GO" id="GO:0005524">
    <property type="term" value="F:ATP binding"/>
    <property type="evidence" value="ECO:0007669"/>
    <property type="project" value="UniProtKB-UniRule"/>
</dbReference>